<keyword evidence="2" id="KW-1185">Reference proteome</keyword>
<dbReference type="Proteomes" id="UP000054270">
    <property type="component" value="Unassembled WGS sequence"/>
</dbReference>
<sequence>MHISSHSKNEDSSDEAKEALRVKLGNIKMADFLREISSTEKIAKFTAMQAEDPSATQYVAEKAIPHVKVLFQGVLQNMAPEPTPTAPRLTICLNGHFQAIIPWTVTPRTAQRESDAADELDDKHLEAEDEDLLGEVDRLLERNSQDSEDGPDWMFAKDETVSKDPEYIFCPAPHRQQILHLFTKHFC</sequence>
<evidence type="ECO:0000313" key="2">
    <source>
        <dbReference type="Proteomes" id="UP000054270"/>
    </source>
</evidence>
<dbReference type="AlphaFoldDB" id="A0A0D2P664"/>
<protein>
    <submittedName>
        <fullName evidence="1">Uncharacterized protein</fullName>
    </submittedName>
</protein>
<dbReference type="EMBL" id="KN817528">
    <property type="protein sequence ID" value="KJA26419.1"/>
    <property type="molecule type" value="Genomic_DNA"/>
</dbReference>
<proteinExistence type="predicted"/>
<accession>A0A0D2P664</accession>
<organism evidence="1 2">
    <name type="scientific">Hypholoma sublateritium (strain FD-334 SS-4)</name>
    <dbReference type="NCBI Taxonomy" id="945553"/>
    <lineage>
        <taxon>Eukaryota</taxon>
        <taxon>Fungi</taxon>
        <taxon>Dikarya</taxon>
        <taxon>Basidiomycota</taxon>
        <taxon>Agaricomycotina</taxon>
        <taxon>Agaricomycetes</taxon>
        <taxon>Agaricomycetidae</taxon>
        <taxon>Agaricales</taxon>
        <taxon>Agaricineae</taxon>
        <taxon>Strophariaceae</taxon>
        <taxon>Hypholoma</taxon>
    </lineage>
</organism>
<dbReference type="OrthoDB" id="3262412at2759"/>
<reference evidence="2" key="1">
    <citation type="submission" date="2014-04" db="EMBL/GenBank/DDBJ databases">
        <title>Evolutionary Origins and Diversification of the Mycorrhizal Mutualists.</title>
        <authorList>
            <consortium name="DOE Joint Genome Institute"/>
            <consortium name="Mycorrhizal Genomics Consortium"/>
            <person name="Kohler A."/>
            <person name="Kuo A."/>
            <person name="Nagy L.G."/>
            <person name="Floudas D."/>
            <person name="Copeland A."/>
            <person name="Barry K.W."/>
            <person name="Cichocki N."/>
            <person name="Veneault-Fourrey C."/>
            <person name="LaButti K."/>
            <person name="Lindquist E.A."/>
            <person name="Lipzen A."/>
            <person name="Lundell T."/>
            <person name="Morin E."/>
            <person name="Murat C."/>
            <person name="Riley R."/>
            <person name="Ohm R."/>
            <person name="Sun H."/>
            <person name="Tunlid A."/>
            <person name="Henrissat B."/>
            <person name="Grigoriev I.V."/>
            <person name="Hibbett D.S."/>
            <person name="Martin F."/>
        </authorList>
    </citation>
    <scope>NUCLEOTIDE SEQUENCE [LARGE SCALE GENOMIC DNA]</scope>
    <source>
        <strain evidence="2">FD-334 SS-4</strain>
    </source>
</reference>
<evidence type="ECO:0000313" key="1">
    <source>
        <dbReference type="EMBL" id="KJA26419.1"/>
    </source>
</evidence>
<gene>
    <name evidence="1" type="ORF">HYPSUDRAFT_199143</name>
</gene>
<name>A0A0D2P664_HYPSF</name>